<dbReference type="PROSITE" id="PS51257">
    <property type="entry name" value="PROKAR_LIPOPROTEIN"/>
    <property type="match status" value="1"/>
</dbReference>
<keyword evidence="3" id="KW-0479">Metal-binding</keyword>
<dbReference type="GO" id="GO:0004089">
    <property type="term" value="F:carbonate dehydratase activity"/>
    <property type="evidence" value="ECO:0007669"/>
    <property type="project" value="UniProtKB-EC"/>
</dbReference>
<dbReference type="Proteomes" id="UP000078240">
    <property type="component" value="Unassembled WGS sequence"/>
</dbReference>
<evidence type="ECO:0000313" key="9">
    <source>
        <dbReference type="EMBL" id="KAK4092751.1"/>
    </source>
</evidence>
<evidence type="ECO:0000313" key="15">
    <source>
        <dbReference type="Proteomes" id="UP001287286"/>
    </source>
</evidence>
<reference evidence="12" key="1">
    <citation type="submission" date="2015-05" db="EMBL/GenBank/DDBJ databases">
        <authorList>
            <person name="Wang D.B."/>
            <person name="Wang M."/>
        </authorList>
    </citation>
    <scope>NUCLEOTIDE SEQUENCE</scope>
    <source>
        <strain evidence="12">36-1</strain>
    </source>
</reference>
<dbReference type="STRING" id="33203.A0A179HCQ9"/>
<evidence type="ECO:0000313" key="11">
    <source>
        <dbReference type="EMBL" id="OAQ95282.1"/>
    </source>
</evidence>
<dbReference type="Proteomes" id="UP000245956">
    <property type="component" value="Unassembled WGS sequence"/>
</dbReference>
<keyword evidence="4" id="KW-0862">Zinc</keyword>
<dbReference type="InterPro" id="IPR041891">
    <property type="entry name" value="Alpha_CA_prokaryot-like"/>
</dbReference>
<dbReference type="PANTHER" id="PTHR18952">
    <property type="entry name" value="CARBONIC ANHYDRASE"/>
    <property type="match status" value="1"/>
</dbReference>
<evidence type="ECO:0000256" key="2">
    <source>
        <dbReference type="ARBA" id="ARBA00012925"/>
    </source>
</evidence>
<keyword evidence="7" id="KW-0732">Signal</keyword>
<evidence type="ECO:0000313" key="12">
    <source>
        <dbReference type="EMBL" id="PWI71319.1"/>
    </source>
</evidence>
<dbReference type="SUPFAM" id="SSF51069">
    <property type="entry name" value="Carbonic anhydrase"/>
    <property type="match status" value="1"/>
</dbReference>
<keyword evidence="15" id="KW-1185">Reference proteome</keyword>
<protein>
    <recommendedName>
        <fullName evidence="2">carbonic anhydrase</fullName>
        <ecNumber evidence="2">4.2.1.1</ecNumber>
    </recommendedName>
</protein>
<comment type="similarity">
    <text evidence="1">Belongs to the alpha-carbonic anhydrase family.</text>
</comment>
<dbReference type="EMBL" id="JAWRVI010000007">
    <property type="protein sequence ID" value="KAK4092751.1"/>
    <property type="molecule type" value="Genomic_DNA"/>
</dbReference>
<dbReference type="InterPro" id="IPR036398">
    <property type="entry name" value="CA_dom_sf"/>
</dbReference>
<dbReference type="Gene3D" id="3.10.200.10">
    <property type="entry name" value="Alpha carbonic anhydrase"/>
    <property type="match status" value="1"/>
</dbReference>
<proteinExistence type="inferred from homology"/>
<dbReference type="AlphaFoldDB" id="A0A179HCQ9"/>
<feature type="signal peptide" evidence="7">
    <location>
        <begin position="1"/>
        <end position="20"/>
    </location>
</feature>
<comment type="caution">
    <text evidence="10">The sequence shown here is derived from an EMBL/GenBank/DDBJ whole genome shotgun (WGS) entry which is preliminary data.</text>
</comment>
<evidence type="ECO:0000256" key="1">
    <source>
        <dbReference type="ARBA" id="ARBA00010718"/>
    </source>
</evidence>
<dbReference type="GO" id="GO:0008270">
    <property type="term" value="F:zinc ion binding"/>
    <property type="evidence" value="ECO:0007669"/>
    <property type="project" value="InterPro"/>
</dbReference>
<dbReference type="PANTHER" id="PTHR18952:SF265">
    <property type="entry name" value="CARBONIC ANHYDRASE"/>
    <property type="match status" value="1"/>
</dbReference>
<dbReference type="PROSITE" id="PS51144">
    <property type="entry name" value="ALPHA_CA_2"/>
    <property type="match status" value="1"/>
</dbReference>
<dbReference type="CDD" id="cd03124">
    <property type="entry name" value="alpha_CA_prokaryotic_like"/>
    <property type="match status" value="1"/>
</dbReference>
<evidence type="ECO:0000256" key="5">
    <source>
        <dbReference type="ARBA" id="ARBA00023239"/>
    </source>
</evidence>
<accession>A0A179HCQ9</accession>
<sequence length="282" mass="30016">MHFKAVAGLVLLTFANQASASCAYGTILQPRAEGGTVKVNTFGYAGEKGPARWINLDPTKNALCTYGTKQSPIDMTAGSFTVVPGRNLSLSIADRAPGTEFENLGTTVEVVAKGGNMTFGNVQYTLQQFHFHLPSEHLDNGTSMAMEMHMVWQGPAGQIAVIGSFIDVNDAAGTKNTAILEDVLGSVEKIARPGTKTKTGALKMSELVNVLSAGSFQTYEGSLTTPPCSEGVRWLVSTQKLAIQLSTFKKARSVIGFNSRFLQNNVGTKKPKHNCLGLGISV</sequence>
<name>A0A179HCQ9_PURLI</name>
<dbReference type="OrthoDB" id="429145at2759"/>
<comment type="catalytic activity">
    <reaction evidence="6">
        <text>hydrogencarbonate + H(+) = CO2 + H2O</text>
        <dbReference type="Rhea" id="RHEA:10748"/>
        <dbReference type="ChEBI" id="CHEBI:15377"/>
        <dbReference type="ChEBI" id="CHEBI:15378"/>
        <dbReference type="ChEBI" id="CHEBI:16526"/>
        <dbReference type="ChEBI" id="CHEBI:17544"/>
        <dbReference type="EC" id="4.2.1.1"/>
    </reaction>
</comment>
<dbReference type="EMBL" id="LCWV01000007">
    <property type="protein sequence ID" value="PWI71319.1"/>
    <property type="molecule type" value="Genomic_DNA"/>
</dbReference>
<dbReference type="OMA" id="FQTYEGS"/>
<reference evidence="9" key="4">
    <citation type="submission" date="2023-11" db="EMBL/GenBank/DDBJ databases">
        <authorList>
            <person name="Beijen E."/>
            <person name="Ohm R.A."/>
        </authorList>
    </citation>
    <scope>NUCLEOTIDE SEQUENCE</scope>
    <source>
        <strain evidence="9">CBS 150709</strain>
    </source>
</reference>
<dbReference type="EMBL" id="LSBI01000001">
    <property type="protein sequence ID" value="OAQ95282.1"/>
    <property type="molecule type" value="Genomic_DNA"/>
</dbReference>
<evidence type="ECO:0000313" key="14">
    <source>
        <dbReference type="Proteomes" id="UP000245956"/>
    </source>
</evidence>
<reference evidence="12 14" key="2">
    <citation type="journal article" date="2016" name="Front. Microbiol.">
        <title>Genome and transcriptome sequences reveal the specific parasitism of the nematophagous Purpureocillium lilacinum 36-1.</title>
        <authorList>
            <person name="Xie J."/>
            <person name="Li S."/>
            <person name="Mo C."/>
            <person name="Xiao X."/>
            <person name="Peng D."/>
            <person name="Wang G."/>
            <person name="Xiao Y."/>
        </authorList>
    </citation>
    <scope>NUCLEOTIDE SEQUENCE [LARGE SCALE GENOMIC DNA]</scope>
    <source>
        <strain evidence="12 14">36-1</strain>
    </source>
</reference>
<feature type="chain" id="PRO_5010456056" description="carbonic anhydrase" evidence="7">
    <location>
        <begin position="21"/>
        <end position="282"/>
    </location>
</feature>
<evidence type="ECO:0000313" key="13">
    <source>
        <dbReference type="Proteomes" id="UP000078240"/>
    </source>
</evidence>
<reference evidence="9 15" key="5">
    <citation type="journal article" date="2024" name="Microbiol. Resour. Announc.">
        <title>Genome annotations for the ascomycete fungi Trichoderma harzianum, Trichoderma aggressivum, and Purpureocillium lilacinum.</title>
        <authorList>
            <person name="Beijen E.P.W."/>
            <person name="Ohm R.A."/>
        </authorList>
    </citation>
    <scope>NUCLEOTIDE SEQUENCE [LARGE SCALE GENOMIC DNA]</scope>
    <source>
        <strain evidence="9 15">CBS 150709</strain>
    </source>
</reference>
<organism evidence="10 13">
    <name type="scientific">Purpureocillium lilacinum</name>
    <name type="common">Paecilomyces lilacinus</name>
    <dbReference type="NCBI Taxonomy" id="33203"/>
    <lineage>
        <taxon>Eukaryota</taxon>
        <taxon>Fungi</taxon>
        <taxon>Dikarya</taxon>
        <taxon>Ascomycota</taxon>
        <taxon>Pezizomycotina</taxon>
        <taxon>Sordariomycetes</taxon>
        <taxon>Hypocreomycetidae</taxon>
        <taxon>Hypocreales</taxon>
        <taxon>Ophiocordycipitaceae</taxon>
        <taxon>Purpureocillium</taxon>
    </lineage>
</organism>
<dbReference type="EC" id="4.2.1.1" evidence="2"/>
<evidence type="ECO:0000256" key="7">
    <source>
        <dbReference type="SAM" id="SignalP"/>
    </source>
</evidence>
<reference evidence="10 13" key="3">
    <citation type="submission" date="2016-01" db="EMBL/GenBank/DDBJ databases">
        <title>Biosynthesis of antibiotic leucinostatins and their inhibition on Phytophthora in bio-control Purpureocillium lilacinum.</title>
        <authorList>
            <person name="Wang G."/>
            <person name="Liu Z."/>
            <person name="Lin R."/>
            <person name="Li E."/>
            <person name="Mao Z."/>
            <person name="Ling J."/>
            <person name="Yin W."/>
            <person name="Xie B."/>
        </authorList>
    </citation>
    <scope>NUCLEOTIDE SEQUENCE [LARGE SCALE GENOMIC DNA]</scope>
    <source>
        <strain evidence="10">PLBJ-1</strain>
        <strain evidence="11">PLFJ-1</strain>
    </source>
</reference>
<keyword evidence="5" id="KW-0456">Lyase</keyword>
<evidence type="ECO:0000256" key="3">
    <source>
        <dbReference type="ARBA" id="ARBA00022723"/>
    </source>
</evidence>
<evidence type="ECO:0000259" key="8">
    <source>
        <dbReference type="PROSITE" id="PS51144"/>
    </source>
</evidence>
<feature type="domain" description="Alpha-carbonic anhydrase" evidence="8">
    <location>
        <begin position="40"/>
        <end position="282"/>
    </location>
</feature>
<evidence type="ECO:0000256" key="4">
    <source>
        <dbReference type="ARBA" id="ARBA00022833"/>
    </source>
</evidence>
<evidence type="ECO:0000313" key="10">
    <source>
        <dbReference type="EMBL" id="OAQ87331.1"/>
    </source>
</evidence>
<dbReference type="SMART" id="SM01057">
    <property type="entry name" value="Carb_anhydrase"/>
    <property type="match status" value="1"/>
</dbReference>
<dbReference type="Proteomes" id="UP001287286">
    <property type="component" value="Unassembled WGS sequence"/>
</dbReference>
<dbReference type="GeneID" id="28883525"/>
<dbReference type="Pfam" id="PF00194">
    <property type="entry name" value="Carb_anhydrase"/>
    <property type="match status" value="1"/>
</dbReference>
<dbReference type="KEGG" id="plj:28883525"/>
<dbReference type="InterPro" id="IPR023561">
    <property type="entry name" value="Carbonic_anhydrase_a-class"/>
</dbReference>
<dbReference type="Proteomes" id="UP000078340">
    <property type="component" value="Unassembled WGS sequence"/>
</dbReference>
<dbReference type="EMBL" id="LSBH01000001">
    <property type="protein sequence ID" value="OAQ87331.1"/>
    <property type="molecule type" value="Genomic_DNA"/>
</dbReference>
<evidence type="ECO:0000256" key="6">
    <source>
        <dbReference type="ARBA" id="ARBA00048348"/>
    </source>
</evidence>
<gene>
    <name evidence="12" type="ORF">PCL_11413</name>
    <name evidence="9" type="ORF">Purlil1_2676</name>
    <name evidence="10" type="ORF">VFPBJ_01371</name>
    <name evidence="11" type="ORF">VFPFJ_01392</name>
</gene>
<dbReference type="InterPro" id="IPR001148">
    <property type="entry name" value="CA_dom"/>
</dbReference>